<comment type="caution">
    <text evidence="2">The sequence shown here is derived from an EMBL/GenBank/DDBJ whole genome shotgun (WGS) entry which is preliminary data.</text>
</comment>
<dbReference type="AlphaFoldDB" id="A0AAE1Y7R2"/>
<dbReference type="Pfam" id="PF00931">
    <property type="entry name" value="NB-ARC"/>
    <property type="match status" value="1"/>
</dbReference>
<dbReference type="InterPro" id="IPR027417">
    <property type="entry name" value="P-loop_NTPase"/>
</dbReference>
<sequence length="103" mass="11732">MCQIGEEIKGIKSRMSDLTKELEFISIGGTSQRSVDDTNWSRKTYGHEIEEHFVVMKKDIEKLESLLTSNDRSNRVISTRGMGGLEKTTLANKIYKEKAAQHK</sequence>
<dbReference type="PANTHER" id="PTHR19338:SF0">
    <property type="entry name" value="MITOCHONDRIAL IMPORT INNER MEMBRANE TRANSLOCASE SUBUNIT TIM13"/>
    <property type="match status" value="1"/>
</dbReference>
<dbReference type="SUPFAM" id="SSF52540">
    <property type="entry name" value="P-loop containing nucleoside triphosphate hydrolases"/>
    <property type="match status" value="1"/>
</dbReference>
<name>A0AAE1Y7R2_9LAMI</name>
<dbReference type="GO" id="GO:0043531">
    <property type="term" value="F:ADP binding"/>
    <property type="evidence" value="ECO:0007669"/>
    <property type="project" value="InterPro"/>
</dbReference>
<protein>
    <recommendedName>
        <fullName evidence="1">NB-ARC domain-containing protein</fullName>
    </recommendedName>
</protein>
<dbReference type="EMBL" id="JACGWO010000006">
    <property type="protein sequence ID" value="KAK4424919.1"/>
    <property type="molecule type" value="Genomic_DNA"/>
</dbReference>
<dbReference type="Proteomes" id="UP001293254">
    <property type="component" value="Unassembled WGS sequence"/>
</dbReference>
<feature type="non-terminal residue" evidence="2">
    <location>
        <position position="103"/>
    </location>
</feature>
<reference evidence="2" key="2">
    <citation type="journal article" date="2024" name="Plant">
        <title>Genomic evolution and insights into agronomic trait innovations of Sesamum species.</title>
        <authorList>
            <person name="Miao H."/>
            <person name="Wang L."/>
            <person name="Qu L."/>
            <person name="Liu H."/>
            <person name="Sun Y."/>
            <person name="Le M."/>
            <person name="Wang Q."/>
            <person name="Wei S."/>
            <person name="Zheng Y."/>
            <person name="Lin W."/>
            <person name="Duan Y."/>
            <person name="Cao H."/>
            <person name="Xiong S."/>
            <person name="Wang X."/>
            <person name="Wei L."/>
            <person name="Li C."/>
            <person name="Ma Q."/>
            <person name="Ju M."/>
            <person name="Zhao R."/>
            <person name="Li G."/>
            <person name="Mu C."/>
            <person name="Tian Q."/>
            <person name="Mei H."/>
            <person name="Zhang T."/>
            <person name="Gao T."/>
            <person name="Zhang H."/>
        </authorList>
    </citation>
    <scope>NUCLEOTIDE SEQUENCE</scope>
    <source>
        <strain evidence="2">3651</strain>
    </source>
</reference>
<organism evidence="2 3">
    <name type="scientific">Sesamum alatum</name>
    <dbReference type="NCBI Taxonomy" id="300844"/>
    <lineage>
        <taxon>Eukaryota</taxon>
        <taxon>Viridiplantae</taxon>
        <taxon>Streptophyta</taxon>
        <taxon>Embryophyta</taxon>
        <taxon>Tracheophyta</taxon>
        <taxon>Spermatophyta</taxon>
        <taxon>Magnoliopsida</taxon>
        <taxon>eudicotyledons</taxon>
        <taxon>Gunneridae</taxon>
        <taxon>Pentapetalae</taxon>
        <taxon>asterids</taxon>
        <taxon>lamiids</taxon>
        <taxon>Lamiales</taxon>
        <taxon>Pedaliaceae</taxon>
        <taxon>Sesamum</taxon>
    </lineage>
</organism>
<gene>
    <name evidence="2" type="ORF">Salat_1685500</name>
</gene>
<evidence type="ECO:0000259" key="1">
    <source>
        <dbReference type="Pfam" id="PF00931"/>
    </source>
</evidence>
<accession>A0AAE1Y7R2</accession>
<dbReference type="Gene3D" id="3.40.50.300">
    <property type="entry name" value="P-loop containing nucleotide triphosphate hydrolases"/>
    <property type="match status" value="1"/>
</dbReference>
<feature type="domain" description="NB-ARC" evidence="1">
    <location>
        <begin position="57"/>
        <end position="100"/>
    </location>
</feature>
<evidence type="ECO:0000313" key="2">
    <source>
        <dbReference type="EMBL" id="KAK4424919.1"/>
    </source>
</evidence>
<keyword evidence="3" id="KW-1185">Reference proteome</keyword>
<dbReference type="InterPro" id="IPR002182">
    <property type="entry name" value="NB-ARC"/>
</dbReference>
<proteinExistence type="predicted"/>
<evidence type="ECO:0000313" key="3">
    <source>
        <dbReference type="Proteomes" id="UP001293254"/>
    </source>
</evidence>
<reference evidence="2" key="1">
    <citation type="submission" date="2020-06" db="EMBL/GenBank/DDBJ databases">
        <authorList>
            <person name="Li T."/>
            <person name="Hu X."/>
            <person name="Zhang T."/>
            <person name="Song X."/>
            <person name="Zhang H."/>
            <person name="Dai N."/>
            <person name="Sheng W."/>
            <person name="Hou X."/>
            <person name="Wei L."/>
        </authorList>
    </citation>
    <scope>NUCLEOTIDE SEQUENCE</scope>
    <source>
        <strain evidence="2">3651</strain>
        <tissue evidence="2">Leaf</tissue>
    </source>
</reference>
<dbReference type="PANTHER" id="PTHR19338">
    <property type="entry name" value="TRANSLOCASE OF INNER MITOCHONDRIAL MEMBRANE 13 HOMOLOG"/>
    <property type="match status" value="1"/>
</dbReference>